<protein>
    <submittedName>
        <fullName evidence="1">Uncharacterized protein</fullName>
    </submittedName>
</protein>
<organism evidence="1 2">
    <name type="scientific">Lentinula detonsa</name>
    <dbReference type="NCBI Taxonomy" id="2804962"/>
    <lineage>
        <taxon>Eukaryota</taxon>
        <taxon>Fungi</taxon>
        <taxon>Dikarya</taxon>
        <taxon>Basidiomycota</taxon>
        <taxon>Agaricomycotina</taxon>
        <taxon>Agaricomycetes</taxon>
        <taxon>Agaricomycetidae</taxon>
        <taxon>Agaricales</taxon>
        <taxon>Marasmiineae</taxon>
        <taxon>Omphalotaceae</taxon>
        <taxon>Lentinula</taxon>
    </lineage>
</organism>
<evidence type="ECO:0000313" key="1">
    <source>
        <dbReference type="EMBL" id="KAJ3982142.1"/>
    </source>
</evidence>
<name>A0AA38PV39_9AGAR</name>
<gene>
    <name evidence="1" type="ORF">F5890DRAFT_1531388</name>
</gene>
<sequence>MSRTSKVWFRKCAGTTTCYTGRNWVERVEAGEELNNHQLRAVWNVGPQLPILHPSPYSNNGIGPDPAHLQFQDIPTHISQAMRPFDLTAALSGLPAMSGSAVPGPGPVVCGYHGWGTISKTSLLLSPQILLGNLTLQRVPLTVIHQRGHLPTPIHQRIR</sequence>
<dbReference type="AlphaFoldDB" id="A0AA38PV39"/>
<proteinExistence type="predicted"/>
<dbReference type="EMBL" id="MU802075">
    <property type="protein sequence ID" value="KAJ3982142.1"/>
    <property type="molecule type" value="Genomic_DNA"/>
</dbReference>
<evidence type="ECO:0000313" key="2">
    <source>
        <dbReference type="Proteomes" id="UP001163850"/>
    </source>
</evidence>
<reference evidence="1" key="1">
    <citation type="submission" date="2022-08" db="EMBL/GenBank/DDBJ databases">
        <authorList>
            <consortium name="DOE Joint Genome Institute"/>
            <person name="Min B."/>
            <person name="Riley R."/>
            <person name="Sierra-Patev S."/>
            <person name="Naranjo-Ortiz M."/>
            <person name="Looney B."/>
            <person name="Konkel Z."/>
            <person name="Slot J.C."/>
            <person name="Sakamoto Y."/>
            <person name="Steenwyk J.L."/>
            <person name="Rokas A."/>
            <person name="Carro J."/>
            <person name="Camarero S."/>
            <person name="Ferreira P."/>
            <person name="Molpeceres G."/>
            <person name="Ruiz-Duenas F.J."/>
            <person name="Serrano A."/>
            <person name="Henrissat B."/>
            <person name="Drula E."/>
            <person name="Hughes K.W."/>
            <person name="Mata J.L."/>
            <person name="Ishikawa N.K."/>
            <person name="Vargas-Isla R."/>
            <person name="Ushijima S."/>
            <person name="Smith C.A."/>
            <person name="Ahrendt S."/>
            <person name="Andreopoulos W."/>
            <person name="He G."/>
            <person name="Labutti K."/>
            <person name="Lipzen A."/>
            <person name="Ng V."/>
            <person name="Sandor L."/>
            <person name="Barry K."/>
            <person name="Martinez A.T."/>
            <person name="Xiao Y."/>
            <person name="Gibbons J.G."/>
            <person name="Terashima K."/>
            <person name="Hibbett D.S."/>
            <person name="Grigoriev I.V."/>
        </authorList>
    </citation>
    <scope>NUCLEOTIDE SEQUENCE</scope>
    <source>
        <strain evidence="1">TFB7829</strain>
    </source>
</reference>
<comment type="caution">
    <text evidence="1">The sequence shown here is derived from an EMBL/GenBank/DDBJ whole genome shotgun (WGS) entry which is preliminary data.</text>
</comment>
<accession>A0AA38PV39</accession>
<dbReference type="Proteomes" id="UP001163850">
    <property type="component" value="Unassembled WGS sequence"/>
</dbReference>